<dbReference type="PANTHER" id="PTHR12607:SF3">
    <property type="entry name" value="ADENOMATOUS POLYPOSIS COLI PROTEIN 2"/>
    <property type="match status" value="1"/>
</dbReference>
<dbReference type="GO" id="GO:0016055">
    <property type="term" value="P:Wnt signaling pathway"/>
    <property type="evidence" value="ECO:0007669"/>
    <property type="project" value="UniProtKB-KW"/>
</dbReference>
<feature type="compositionally biased region" description="Polar residues" evidence="3">
    <location>
        <begin position="26"/>
        <end position="39"/>
    </location>
</feature>
<dbReference type="SUPFAM" id="SSF48371">
    <property type="entry name" value="ARM repeat"/>
    <property type="match status" value="1"/>
</dbReference>
<dbReference type="InterPro" id="IPR041257">
    <property type="entry name" value="APC_rep"/>
</dbReference>
<evidence type="ECO:0000256" key="2">
    <source>
        <dbReference type="ARBA" id="ARBA00022687"/>
    </source>
</evidence>
<dbReference type="GO" id="GO:0090090">
    <property type="term" value="P:negative regulation of canonical Wnt signaling pathway"/>
    <property type="evidence" value="ECO:0007669"/>
    <property type="project" value="TreeGrafter"/>
</dbReference>
<comment type="similarity">
    <text evidence="1">Belongs to the adenomatous polyposis coli (APC) family.</text>
</comment>
<sequence length="381" mass="40954">MVQRTQIRVARLEQLEKKLQEAQDPPSESQSLSQTNSYGKTEAESMSLSSGAEAAGESGSKVEMVFWLLSMLANRDREEMSRTFLAMSSSQESCLAMRKSGCVPLLVQILHDGPAGGGGGGAGGGTSSREARSRAGSALHNVVYSQPDEGQARREMRVLHVLEQIRTHCDTGWDWIETHLGTLSPGAAESTAVPEAPEPQLCQAMCAVMKLSFQEEYRRAMNELGGLQAVAELMHLDQVMYGMRGDPLSMALRRYAGMTLTNLTFGDVVNKATLCSRKSALQAVVAQLESDSEELHQVVSSILRNLSWRADLNSKKALRDVGSVTALMNCALQATKESTLKSVLSAPVEPVGPQLGEQGGALLRAGLPGLPGQHAHVQVPN</sequence>
<dbReference type="OrthoDB" id="5918429at2759"/>
<dbReference type="GO" id="GO:0045295">
    <property type="term" value="F:gamma-catenin binding"/>
    <property type="evidence" value="ECO:0007669"/>
    <property type="project" value="TreeGrafter"/>
</dbReference>
<evidence type="ECO:0000313" key="4">
    <source>
        <dbReference type="EMBL" id="KAJ8273999.1"/>
    </source>
</evidence>
<keyword evidence="5" id="KW-1185">Reference proteome</keyword>
<protein>
    <recommendedName>
        <fullName evidence="6">Adenomatous polyposis coli protein</fullName>
    </recommendedName>
</protein>
<dbReference type="InterPro" id="IPR000225">
    <property type="entry name" value="Armadillo"/>
</dbReference>
<dbReference type="GO" id="GO:0001708">
    <property type="term" value="P:cell fate specification"/>
    <property type="evidence" value="ECO:0007669"/>
    <property type="project" value="TreeGrafter"/>
</dbReference>
<gene>
    <name evidence="4" type="ORF">COCON_G00086240</name>
</gene>
<dbReference type="InterPro" id="IPR016024">
    <property type="entry name" value="ARM-type_fold"/>
</dbReference>
<reference evidence="4" key="1">
    <citation type="journal article" date="2023" name="Science">
        <title>Genome structures resolve the early diversification of teleost fishes.</title>
        <authorList>
            <person name="Parey E."/>
            <person name="Louis A."/>
            <person name="Montfort J."/>
            <person name="Bouchez O."/>
            <person name="Roques C."/>
            <person name="Iampietro C."/>
            <person name="Lluch J."/>
            <person name="Castinel A."/>
            <person name="Donnadieu C."/>
            <person name="Desvignes T."/>
            <person name="Floi Bucao C."/>
            <person name="Jouanno E."/>
            <person name="Wen M."/>
            <person name="Mejri S."/>
            <person name="Dirks R."/>
            <person name="Jansen H."/>
            <person name="Henkel C."/>
            <person name="Chen W.J."/>
            <person name="Zahm M."/>
            <person name="Cabau C."/>
            <person name="Klopp C."/>
            <person name="Thompson A.W."/>
            <person name="Robinson-Rechavi M."/>
            <person name="Braasch I."/>
            <person name="Lecointre G."/>
            <person name="Bobe J."/>
            <person name="Postlethwait J.H."/>
            <person name="Berthelot C."/>
            <person name="Roest Crollius H."/>
            <person name="Guiguen Y."/>
        </authorList>
    </citation>
    <scope>NUCLEOTIDE SEQUENCE</scope>
    <source>
        <strain evidence="4">Concon-B</strain>
    </source>
</reference>
<dbReference type="GO" id="GO:0007399">
    <property type="term" value="P:nervous system development"/>
    <property type="evidence" value="ECO:0007669"/>
    <property type="project" value="TreeGrafter"/>
</dbReference>
<dbReference type="EMBL" id="JAFJMO010000006">
    <property type="protein sequence ID" value="KAJ8273999.1"/>
    <property type="molecule type" value="Genomic_DNA"/>
</dbReference>
<dbReference type="AlphaFoldDB" id="A0A9Q1DK39"/>
<name>A0A9Q1DK39_CONCO</name>
<organism evidence="4 5">
    <name type="scientific">Conger conger</name>
    <name type="common">Conger eel</name>
    <name type="synonym">Muraena conger</name>
    <dbReference type="NCBI Taxonomy" id="82655"/>
    <lineage>
        <taxon>Eukaryota</taxon>
        <taxon>Metazoa</taxon>
        <taxon>Chordata</taxon>
        <taxon>Craniata</taxon>
        <taxon>Vertebrata</taxon>
        <taxon>Euteleostomi</taxon>
        <taxon>Actinopterygii</taxon>
        <taxon>Neopterygii</taxon>
        <taxon>Teleostei</taxon>
        <taxon>Anguilliformes</taxon>
        <taxon>Congridae</taxon>
        <taxon>Conger</taxon>
    </lineage>
</organism>
<dbReference type="GO" id="GO:0016342">
    <property type="term" value="C:catenin complex"/>
    <property type="evidence" value="ECO:0007669"/>
    <property type="project" value="TreeGrafter"/>
</dbReference>
<dbReference type="GO" id="GO:0007026">
    <property type="term" value="P:negative regulation of microtubule depolymerization"/>
    <property type="evidence" value="ECO:0007669"/>
    <property type="project" value="TreeGrafter"/>
</dbReference>
<dbReference type="GO" id="GO:0005881">
    <property type="term" value="C:cytoplasmic microtubule"/>
    <property type="evidence" value="ECO:0007669"/>
    <property type="project" value="TreeGrafter"/>
</dbReference>
<dbReference type="InterPro" id="IPR011989">
    <property type="entry name" value="ARM-like"/>
</dbReference>
<dbReference type="FunFam" id="1.25.10.10:FF:002071">
    <property type="entry name" value="Uncharacterized protein"/>
    <property type="match status" value="1"/>
</dbReference>
<dbReference type="SMART" id="SM00185">
    <property type="entry name" value="ARM"/>
    <property type="match status" value="3"/>
</dbReference>
<dbReference type="PANTHER" id="PTHR12607">
    <property type="entry name" value="ADENOMATOUS POLYPOSIS COLI PROTEIN FAMILY"/>
    <property type="match status" value="1"/>
</dbReference>
<accession>A0A9Q1DK39</accession>
<dbReference type="Proteomes" id="UP001152803">
    <property type="component" value="Unassembled WGS sequence"/>
</dbReference>
<comment type="caution">
    <text evidence="4">The sequence shown here is derived from an EMBL/GenBank/DDBJ whole genome shotgun (WGS) entry which is preliminary data.</text>
</comment>
<dbReference type="GO" id="GO:0008013">
    <property type="term" value="F:beta-catenin binding"/>
    <property type="evidence" value="ECO:0007669"/>
    <property type="project" value="InterPro"/>
</dbReference>
<evidence type="ECO:0000256" key="3">
    <source>
        <dbReference type="SAM" id="MobiDB-lite"/>
    </source>
</evidence>
<evidence type="ECO:0000256" key="1">
    <source>
        <dbReference type="ARBA" id="ARBA00009051"/>
    </source>
</evidence>
<dbReference type="Pfam" id="PF18797">
    <property type="entry name" value="APC_rep"/>
    <property type="match status" value="1"/>
</dbReference>
<dbReference type="Gene3D" id="1.25.10.10">
    <property type="entry name" value="Leucine-rich Repeat Variant"/>
    <property type="match status" value="1"/>
</dbReference>
<dbReference type="GO" id="GO:0016477">
    <property type="term" value="P:cell migration"/>
    <property type="evidence" value="ECO:0007669"/>
    <property type="project" value="TreeGrafter"/>
</dbReference>
<dbReference type="GO" id="GO:0008017">
    <property type="term" value="F:microtubule binding"/>
    <property type="evidence" value="ECO:0007669"/>
    <property type="project" value="TreeGrafter"/>
</dbReference>
<evidence type="ECO:0000313" key="5">
    <source>
        <dbReference type="Proteomes" id="UP001152803"/>
    </source>
</evidence>
<evidence type="ECO:0008006" key="6">
    <source>
        <dbReference type="Google" id="ProtNLM"/>
    </source>
</evidence>
<dbReference type="GO" id="GO:0007389">
    <property type="term" value="P:pattern specification process"/>
    <property type="evidence" value="ECO:0007669"/>
    <property type="project" value="TreeGrafter"/>
</dbReference>
<dbReference type="InterPro" id="IPR026818">
    <property type="entry name" value="Apc_fam"/>
</dbReference>
<keyword evidence="2" id="KW-0879">Wnt signaling pathway</keyword>
<feature type="region of interest" description="Disordered" evidence="3">
    <location>
        <begin position="18"/>
        <end position="54"/>
    </location>
</feature>
<dbReference type="GO" id="GO:0030877">
    <property type="term" value="C:beta-catenin destruction complex"/>
    <property type="evidence" value="ECO:0007669"/>
    <property type="project" value="TreeGrafter"/>
</dbReference>
<proteinExistence type="inferred from homology"/>
<feature type="compositionally biased region" description="Low complexity" evidence="3">
    <location>
        <begin position="44"/>
        <end position="54"/>
    </location>
</feature>